<dbReference type="GO" id="GO:0006914">
    <property type="term" value="P:autophagy"/>
    <property type="evidence" value="ECO:0007669"/>
    <property type="project" value="TreeGrafter"/>
</dbReference>
<dbReference type="Pfam" id="PF10366">
    <property type="entry name" value="Vps39_1"/>
    <property type="match status" value="1"/>
</dbReference>
<proteinExistence type="inferred from homology"/>
<dbReference type="Pfam" id="PF10367">
    <property type="entry name" value="zf-Vps39_C"/>
    <property type="match status" value="1"/>
</dbReference>
<evidence type="ECO:0000313" key="7">
    <source>
        <dbReference type="Proteomes" id="UP001214603"/>
    </source>
</evidence>
<comment type="subcellular location">
    <subcellularLocation>
        <location evidence="1">Endomembrane system</location>
        <topology evidence="1">Peripheral membrane protein</topology>
    </subcellularLocation>
</comment>
<sequence>MRRTPRRRAVEQLAVVHGVGVAILTENSVALWREGTRPVRLAASDGARALAAAHWTETRAGADAGRTPRAVGLRGMDEIAAEREAQGDTSAVSALAVAGRRQLVVYRWVDGVFWDQKLVALPHTPTALAVLAGHAVFAGFAADDYVRVPIPAAHASSAAALPQRSAETGATALRVGDWTDDHEWPVYAVAVPPREAAAGAEARTWGLLGRRARALVVALDDEVLLAGAGAGLLVDAHGRARRTPTLAWRAVPAAAVDAAPYVVVASAAGAPIAIHMRRTLRRVQDVPLDGEVRQLAAHGARAYALLVARGAPSLVALEARAWDAQLAELERAGEYDEALALLDRLGDVPRALAARRAPIYALVGVQRFEQREFDAAMDAFIDVDVNPAQVLALFPPEIAGKLARDPRRWRALFGAHPDAARASPDVHADGAPRAALDALARFLTDRRRVLRPLVARLSSEASQVAHSADSLLALPISHTALDTLDDAQLALVAQVVDTALFKTFLHTKPALVGALCRVDNWCEVREVQGLLEAHGMVDELVALYRARHRHRDALALLQQRAAHTHDVRPIAAYLQALGGEDTDLVLEGTRDVLRTDRTLGLEVLTDARVPLPLDRVVTELEALDPALCAAFLGAQLAHGAADPRLHTKLAQLYVRAAAPNAGAGAGAADDAGTHSAEALQAHLESSTAYDAAAVLAALPPPPALADARALLLARLGRHEDALPLLVARGDVSRAEAYCAAHAVEPRVWLALLRQTLAHAPGAVHALLARRAADMPLDAALAALPASWRVADVHAFLVRALRAQSAAHGTARVVRAAAERRADDVACTLHARTQRAVPVDEAQTCARCARRLGDAVLAVLPGSGQTLHYSCAHPGLL</sequence>
<evidence type="ECO:0000256" key="2">
    <source>
        <dbReference type="ARBA" id="ARBA00023136"/>
    </source>
</evidence>
<gene>
    <name evidence="6" type="primary">VAM6</name>
    <name evidence="6" type="ORF">MOBT1_002241</name>
</gene>
<dbReference type="InterPro" id="IPR019453">
    <property type="entry name" value="VPS39/TGFA1_Znf"/>
</dbReference>
<protein>
    <submittedName>
        <fullName evidence="6">Vacuolar morphogenesis protein 6</fullName>
    </submittedName>
</protein>
<evidence type="ECO:0000313" key="6">
    <source>
        <dbReference type="EMBL" id="WFD03550.1"/>
    </source>
</evidence>
<dbReference type="AlphaFoldDB" id="A0AAF0E1Z4"/>
<reference evidence="6" key="1">
    <citation type="submission" date="2023-03" db="EMBL/GenBank/DDBJ databases">
        <title>Mating type loci evolution in Malassezia.</title>
        <authorList>
            <person name="Coelho M.A."/>
        </authorList>
    </citation>
    <scope>NUCLEOTIDE SEQUENCE</scope>
    <source>
        <strain evidence="6">CBS 7876</strain>
    </source>
</reference>
<feature type="domain" description="Vacuolar sorting protein 39/Transforming growth factor beta receptor-associated" evidence="4">
    <location>
        <begin position="496"/>
        <end position="590"/>
    </location>
</feature>
<keyword evidence="2" id="KW-0472">Membrane</keyword>
<keyword evidence="7" id="KW-1185">Reference proteome</keyword>
<dbReference type="InterPro" id="IPR019452">
    <property type="entry name" value="VPS39/TGF_beta_rcpt-assoc_1"/>
</dbReference>
<accession>A0AAF0E1Z4</accession>
<dbReference type="InterPro" id="IPR032914">
    <property type="entry name" value="Vam6/VPS39/TRAP1"/>
</dbReference>
<evidence type="ECO:0000256" key="3">
    <source>
        <dbReference type="ARBA" id="ARBA00038201"/>
    </source>
</evidence>
<comment type="similarity">
    <text evidence="3">Belongs to the VAM6/VPS39 family.</text>
</comment>
<dbReference type="EMBL" id="CP119937">
    <property type="protein sequence ID" value="WFD03550.1"/>
    <property type="molecule type" value="Genomic_DNA"/>
</dbReference>
<dbReference type="PANTHER" id="PTHR12894">
    <property type="entry name" value="CNH DOMAIN CONTAINING"/>
    <property type="match status" value="1"/>
</dbReference>
<dbReference type="PANTHER" id="PTHR12894:SF49">
    <property type="entry name" value="VAM6_VPS39-LIKE PROTEIN"/>
    <property type="match status" value="1"/>
</dbReference>
<evidence type="ECO:0000256" key="1">
    <source>
        <dbReference type="ARBA" id="ARBA00004184"/>
    </source>
</evidence>
<organism evidence="6 7">
    <name type="scientific">Malassezia obtusa</name>
    <dbReference type="NCBI Taxonomy" id="76774"/>
    <lineage>
        <taxon>Eukaryota</taxon>
        <taxon>Fungi</taxon>
        <taxon>Dikarya</taxon>
        <taxon>Basidiomycota</taxon>
        <taxon>Ustilaginomycotina</taxon>
        <taxon>Malasseziomycetes</taxon>
        <taxon>Malasseziales</taxon>
        <taxon>Malasseziaceae</taxon>
        <taxon>Malassezia</taxon>
    </lineage>
</organism>
<name>A0AAF0E1Z4_9BASI</name>
<feature type="domain" description="Vacuolar sorting protein 39/Transforming growth factor beta receptor-associated zinc finger" evidence="5">
    <location>
        <begin position="833"/>
        <end position="872"/>
    </location>
</feature>
<dbReference type="GO" id="GO:0000329">
    <property type="term" value="C:fungal-type vacuole membrane"/>
    <property type="evidence" value="ECO:0007669"/>
    <property type="project" value="TreeGrafter"/>
</dbReference>
<evidence type="ECO:0000259" key="4">
    <source>
        <dbReference type="Pfam" id="PF10366"/>
    </source>
</evidence>
<dbReference type="GO" id="GO:0012505">
    <property type="term" value="C:endomembrane system"/>
    <property type="evidence" value="ECO:0007669"/>
    <property type="project" value="UniProtKB-SubCell"/>
</dbReference>
<dbReference type="GO" id="GO:0034058">
    <property type="term" value="P:endosomal vesicle fusion"/>
    <property type="evidence" value="ECO:0007669"/>
    <property type="project" value="TreeGrafter"/>
</dbReference>
<dbReference type="Proteomes" id="UP001214603">
    <property type="component" value="Chromosome 4"/>
</dbReference>
<evidence type="ECO:0000259" key="5">
    <source>
        <dbReference type="Pfam" id="PF10367"/>
    </source>
</evidence>